<keyword evidence="2 7" id="KW-0813">Transport</keyword>
<dbReference type="InterPro" id="IPR039426">
    <property type="entry name" value="TonB-dep_rcpt-like"/>
</dbReference>
<dbReference type="InterPro" id="IPR036942">
    <property type="entry name" value="Beta-barrel_TonB_sf"/>
</dbReference>
<dbReference type="PROSITE" id="PS00018">
    <property type="entry name" value="EF_HAND_1"/>
    <property type="match status" value="1"/>
</dbReference>
<protein>
    <submittedName>
        <fullName evidence="9">SusC/RagA family TonB-linked outer membrane protein</fullName>
    </submittedName>
</protein>
<dbReference type="Proteomes" id="UP000271937">
    <property type="component" value="Unassembled WGS sequence"/>
</dbReference>
<comment type="subcellular location">
    <subcellularLocation>
        <location evidence="1 7">Cell outer membrane</location>
        <topology evidence="1 7">Multi-pass membrane protein</topology>
    </subcellularLocation>
</comment>
<evidence type="ECO:0000313" key="10">
    <source>
        <dbReference type="Proteomes" id="UP000271937"/>
    </source>
</evidence>
<proteinExistence type="inferred from homology"/>
<evidence type="ECO:0000256" key="6">
    <source>
        <dbReference type="ARBA" id="ARBA00023237"/>
    </source>
</evidence>
<dbReference type="RefSeq" id="WP_125014046.1">
    <property type="nucleotide sequence ID" value="NZ_RQVR01000025.1"/>
</dbReference>
<evidence type="ECO:0000313" key="9">
    <source>
        <dbReference type="EMBL" id="RRJ88430.1"/>
    </source>
</evidence>
<comment type="similarity">
    <text evidence="7">Belongs to the TonB-dependent receptor family.</text>
</comment>
<dbReference type="Gene3D" id="2.170.130.10">
    <property type="entry name" value="TonB-dependent receptor, plug domain"/>
    <property type="match status" value="1"/>
</dbReference>
<evidence type="ECO:0000256" key="4">
    <source>
        <dbReference type="ARBA" id="ARBA00022692"/>
    </source>
</evidence>
<dbReference type="Gene3D" id="2.40.170.20">
    <property type="entry name" value="TonB-dependent receptor, beta-barrel domain"/>
    <property type="match status" value="1"/>
</dbReference>
<dbReference type="GO" id="GO:0009279">
    <property type="term" value="C:cell outer membrane"/>
    <property type="evidence" value="ECO:0007669"/>
    <property type="project" value="UniProtKB-SubCell"/>
</dbReference>
<feature type="domain" description="TonB-dependent receptor plug" evidence="8">
    <location>
        <begin position="137"/>
        <end position="261"/>
    </location>
</feature>
<dbReference type="AlphaFoldDB" id="A0A3P3W0C4"/>
<dbReference type="InterPro" id="IPR012910">
    <property type="entry name" value="Plug_dom"/>
</dbReference>
<evidence type="ECO:0000256" key="5">
    <source>
        <dbReference type="ARBA" id="ARBA00023136"/>
    </source>
</evidence>
<dbReference type="InterPro" id="IPR023997">
    <property type="entry name" value="TonB-dep_OMP_SusC/RagA_CS"/>
</dbReference>
<name>A0A3P3W0C4_9FLAO</name>
<reference evidence="9 10" key="1">
    <citation type="submission" date="2018-11" db="EMBL/GenBank/DDBJ databases">
        <title>Flavobacterium sp. nov., YIM 102600 draft genome.</title>
        <authorList>
            <person name="Li G."/>
            <person name="Jiang Y."/>
        </authorList>
    </citation>
    <scope>NUCLEOTIDE SEQUENCE [LARGE SCALE GENOMIC DNA]</scope>
    <source>
        <strain evidence="9 10">YIM 102600</strain>
    </source>
</reference>
<keyword evidence="4 7" id="KW-0812">Transmembrane</keyword>
<keyword evidence="6 7" id="KW-0998">Cell outer membrane</keyword>
<accession>A0A3P3W0C4</accession>
<dbReference type="InterPro" id="IPR037066">
    <property type="entry name" value="Plug_dom_sf"/>
</dbReference>
<dbReference type="InterPro" id="IPR008969">
    <property type="entry name" value="CarboxyPept-like_regulatory"/>
</dbReference>
<dbReference type="NCBIfam" id="TIGR04057">
    <property type="entry name" value="SusC_RagA_signa"/>
    <property type="match status" value="1"/>
</dbReference>
<sequence>MKFHSLFRYGRRVFCPVLFGYAFLGTQGALAHAPLGSSRLSFFVVQQQVSGRVTDASGPLPGVAVAVKGTARTALTDLDGRYSIAASDGEVLIFSYIGYAPVEVPVSGAFLDELLKPEARSIQEVVVNAGYYSVKESERTGSIARITSKDIENQPVTNVLAAMQGRMAGVSITQNTGMPGGGFDIKIRGQNSLRQDGNRPLYVIDGVPYDSESLTDGFASAVLAGRPSPLNSIPPGQIASIEVLKDADATAIYGSRGANGVVLVTTKKGKGGKTTVSANFTRGASRVTRFSKLMDTGQYLSMRREAFANDGITEYPEYAYDVNGTWDQNRYTDWQKELLGGMALFSTANVSVSGGSERTAFLLSGGTSEQSTVFAGNFKYRTGNVRASLNHQGEDGKFKLSFAAGLSLQDNRLPGNDYTAEAMSLVPNAPALYDGQGNLNWENNTFNNPLRNNLAQYLSQTDDLLSSLKLSYEIAEGLEAVTSFGYTSTKLRDRNLVPSTTSMPSVQLTSASSYMSMTIADRTSWIAEPQLQWRRSFGMLDIDLLAGSTFQMQEGESLLQLGRGFSSNSLIGNLAAASSIRVLGNEKKEYRYQAFFGRANFNLNKKYLLNLTARRDGSSRFGPGRQFATFGAVGGAWLFHKERLFGENSTVSFGKLRASYGSTGSDQIGDYQYFNTYGTTGIQYAGAIGLEPTRLFNPNFAWETNRKLELGTEVGLFGDRVFVTAAWYRNTSGNQLTGIPLPATTGFQSVQANLNAVVRNTGLEVTLRTENIASGNFKWTSSLNISFSRNRLVSFPGLEGSTYASYYAVGQPISIQKLYQYEGIDPVTGIYKFADLNGDGSVDYLDMSKTADLSPKFFGGLHNEFRYKSLRLEFLVQFVKQRNRDQALTMGFGGGMNNQSVAMLDHTQTGGTAGATQIYTAGFNEQAVMASYMYSSSDAVITDASFARLKNIALTWDVPTAKSTGVACQLTLQAQNLLTITAYKGGDPEFPAGGYLPPLRTITAGIGFSF</sequence>
<evidence type="ECO:0000259" key="8">
    <source>
        <dbReference type="Pfam" id="PF07715"/>
    </source>
</evidence>
<dbReference type="InterPro" id="IPR018247">
    <property type="entry name" value="EF_Hand_1_Ca_BS"/>
</dbReference>
<dbReference type="Pfam" id="PF13715">
    <property type="entry name" value="CarbopepD_reg_2"/>
    <property type="match status" value="1"/>
</dbReference>
<dbReference type="InterPro" id="IPR023996">
    <property type="entry name" value="TonB-dep_OMP_SusC/RagA"/>
</dbReference>
<dbReference type="EMBL" id="RQVR01000025">
    <property type="protein sequence ID" value="RRJ88430.1"/>
    <property type="molecule type" value="Genomic_DNA"/>
</dbReference>
<gene>
    <name evidence="9" type="ORF">EG849_14610</name>
</gene>
<keyword evidence="3 7" id="KW-1134">Transmembrane beta strand</keyword>
<comment type="caution">
    <text evidence="9">The sequence shown here is derived from an EMBL/GenBank/DDBJ whole genome shotgun (WGS) entry which is preliminary data.</text>
</comment>
<evidence type="ECO:0000256" key="1">
    <source>
        <dbReference type="ARBA" id="ARBA00004571"/>
    </source>
</evidence>
<evidence type="ECO:0000256" key="2">
    <source>
        <dbReference type="ARBA" id="ARBA00022448"/>
    </source>
</evidence>
<keyword evidence="10" id="KW-1185">Reference proteome</keyword>
<evidence type="ECO:0000256" key="3">
    <source>
        <dbReference type="ARBA" id="ARBA00022452"/>
    </source>
</evidence>
<evidence type="ECO:0000256" key="7">
    <source>
        <dbReference type="PROSITE-ProRule" id="PRU01360"/>
    </source>
</evidence>
<dbReference type="SUPFAM" id="SSF49464">
    <property type="entry name" value="Carboxypeptidase regulatory domain-like"/>
    <property type="match status" value="1"/>
</dbReference>
<dbReference type="OrthoDB" id="9768177at2"/>
<dbReference type="Gene3D" id="2.60.40.1120">
    <property type="entry name" value="Carboxypeptidase-like, regulatory domain"/>
    <property type="match status" value="1"/>
</dbReference>
<dbReference type="SUPFAM" id="SSF56935">
    <property type="entry name" value="Porins"/>
    <property type="match status" value="1"/>
</dbReference>
<dbReference type="PROSITE" id="PS52016">
    <property type="entry name" value="TONB_DEPENDENT_REC_3"/>
    <property type="match status" value="1"/>
</dbReference>
<organism evidence="9 10">
    <name type="scientific">Flavobacterium macacae</name>
    <dbReference type="NCBI Taxonomy" id="2488993"/>
    <lineage>
        <taxon>Bacteria</taxon>
        <taxon>Pseudomonadati</taxon>
        <taxon>Bacteroidota</taxon>
        <taxon>Flavobacteriia</taxon>
        <taxon>Flavobacteriales</taxon>
        <taxon>Flavobacteriaceae</taxon>
        <taxon>Flavobacterium</taxon>
    </lineage>
</organism>
<keyword evidence="5 7" id="KW-0472">Membrane</keyword>
<dbReference type="NCBIfam" id="TIGR04056">
    <property type="entry name" value="OMP_RagA_SusC"/>
    <property type="match status" value="1"/>
</dbReference>
<dbReference type="Pfam" id="PF07715">
    <property type="entry name" value="Plug"/>
    <property type="match status" value="1"/>
</dbReference>